<dbReference type="RefSeq" id="WP_120954658.1">
    <property type="nucleotide sequence ID" value="NZ_RBIR01000007.1"/>
</dbReference>
<dbReference type="PROSITE" id="PS51462">
    <property type="entry name" value="NUDIX"/>
    <property type="match status" value="1"/>
</dbReference>
<evidence type="ECO:0000259" key="2">
    <source>
        <dbReference type="PROSITE" id="PS51462"/>
    </source>
</evidence>
<organism evidence="3 4">
    <name type="scientific">Arthrobacter oryzae</name>
    <dbReference type="NCBI Taxonomy" id="409290"/>
    <lineage>
        <taxon>Bacteria</taxon>
        <taxon>Bacillati</taxon>
        <taxon>Actinomycetota</taxon>
        <taxon>Actinomycetes</taxon>
        <taxon>Micrococcales</taxon>
        <taxon>Micrococcaceae</taxon>
        <taxon>Arthrobacter</taxon>
    </lineage>
</organism>
<dbReference type="AlphaFoldDB" id="A0A495EF26"/>
<dbReference type="InterPro" id="IPR051325">
    <property type="entry name" value="Nudix_hydrolase_domain"/>
</dbReference>
<gene>
    <name evidence="3" type="ORF">C8D78_3015</name>
</gene>
<dbReference type="PANTHER" id="PTHR21340">
    <property type="entry name" value="DIADENOSINE 5,5-P1,P4-TETRAPHOSPHATE PYROPHOSPHOHYDROLASE MUTT"/>
    <property type="match status" value="1"/>
</dbReference>
<dbReference type="OrthoDB" id="954553at2"/>
<sequence>MIVRSAGILLYRVHPDSGAASRPGGPLPPESTPRLEVWIAHMGGPFWASKDAHAWSIPKGEYADGEDPLAAAHREFAEEIGTPAPSADYHLLGNFRQPSGKIITVFTAHADFHPEHIVSNTFALEWPKGSGTIRSFPEIDHAEWSTEAEARARLVKGQLPILDALLQHLGPDAPRAGRPGHDTE</sequence>
<reference evidence="3 4" key="1">
    <citation type="submission" date="2018-10" db="EMBL/GenBank/DDBJ databases">
        <title>Genomic Encyclopedia of Type Strains, Phase IV (KMG-IV): sequencing the most valuable type-strain genomes for metagenomic binning, comparative biology and taxonomic classification.</title>
        <authorList>
            <person name="Goeker M."/>
        </authorList>
    </citation>
    <scope>NUCLEOTIDE SEQUENCE [LARGE SCALE GENOMIC DNA]</scope>
    <source>
        <strain evidence="3 4">DSM 25586</strain>
    </source>
</reference>
<dbReference type="InterPro" id="IPR020084">
    <property type="entry name" value="NUDIX_hydrolase_CS"/>
</dbReference>
<dbReference type="CDD" id="cd04662">
    <property type="entry name" value="NUDIX_Hydrolase"/>
    <property type="match status" value="1"/>
</dbReference>
<dbReference type="Pfam" id="PF00293">
    <property type="entry name" value="NUDIX"/>
    <property type="match status" value="1"/>
</dbReference>
<dbReference type="EMBL" id="RBIR01000007">
    <property type="protein sequence ID" value="RKR15494.1"/>
    <property type="molecule type" value="Genomic_DNA"/>
</dbReference>
<dbReference type="PROSITE" id="PS00893">
    <property type="entry name" value="NUDIX_BOX"/>
    <property type="match status" value="1"/>
</dbReference>
<dbReference type="SUPFAM" id="SSF55811">
    <property type="entry name" value="Nudix"/>
    <property type="match status" value="1"/>
</dbReference>
<evidence type="ECO:0000313" key="3">
    <source>
        <dbReference type="EMBL" id="RKR15494.1"/>
    </source>
</evidence>
<dbReference type="InterPro" id="IPR015797">
    <property type="entry name" value="NUDIX_hydrolase-like_dom_sf"/>
</dbReference>
<dbReference type="GO" id="GO:0006167">
    <property type="term" value="P:AMP biosynthetic process"/>
    <property type="evidence" value="ECO:0007669"/>
    <property type="project" value="TreeGrafter"/>
</dbReference>
<comment type="caution">
    <text evidence="3">The sequence shown here is derived from an EMBL/GenBank/DDBJ whole genome shotgun (WGS) entry which is preliminary data.</text>
</comment>
<name>A0A495EF26_9MICC</name>
<evidence type="ECO:0000313" key="4">
    <source>
        <dbReference type="Proteomes" id="UP000276055"/>
    </source>
</evidence>
<protein>
    <submittedName>
        <fullName evidence="3">Putative NUDIX family NTP pyrophosphohydrolase</fullName>
    </submittedName>
</protein>
<keyword evidence="1 3" id="KW-0378">Hydrolase</keyword>
<dbReference type="GO" id="GO:0006754">
    <property type="term" value="P:ATP biosynthetic process"/>
    <property type="evidence" value="ECO:0007669"/>
    <property type="project" value="TreeGrafter"/>
</dbReference>
<accession>A0A495EF26</accession>
<dbReference type="InterPro" id="IPR000086">
    <property type="entry name" value="NUDIX_hydrolase_dom"/>
</dbReference>
<proteinExistence type="predicted"/>
<evidence type="ECO:0000256" key="1">
    <source>
        <dbReference type="ARBA" id="ARBA00022801"/>
    </source>
</evidence>
<feature type="domain" description="Nudix hydrolase" evidence="2">
    <location>
        <begin position="1"/>
        <end position="167"/>
    </location>
</feature>
<dbReference type="Gene3D" id="3.90.79.10">
    <property type="entry name" value="Nucleoside Triphosphate Pyrophosphohydrolase"/>
    <property type="match status" value="1"/>
</dbReference>
<dbReference type="Proteomes" id="UP000276055">
    <property type="component" value="Unassembled WGS sequence"/>
</dbReference>
<dbReference type="PANTHER" id="PTHR21340:SF7">
    <property type="entry name" value="NUDIX HYDROLASE DOMAIN-CONTAINING PROTEIN"/>
    <property type="match status" value="1"/>
</dbReference>
<dbReference type="GO" id="GO:0004081">
    <property type="term" value="F:bis(5'-nucleosyl)-tetraphosphatase (asymmetrical) activity"/>
    <property type="evidence" value="ECO:0007669"/>
    <property type="project" value="TreeGrafter"/>
</dbReference>